<evidence type="ECO:0000256" key="1">
    <source>
        <dbReference type="ARBA" id="ARBA00022468"/>
    </source>
</evidence>
<evidence type="ECO:0000256" key="3">
    <source>
        <dbReference type="ARBA" id="ARBA00082648"/>
    </source>
</evidence>
<dbReference type="InterPro" id="IPR000195">
    <property type="entry name" value="Rab-GAP-TBC_dom"/>
</dbReference>
<feature type="domain" description="Rab-GAP TBC" evidence="4">
    <location>
        <begin position="402"/>
        <end position="609"/>
    </location>
</feature>
<evidence type="ECO:0000313" key="6">
    <source>
        <dbReference type="Proteomes" id="UP000011958"/>
    </source>
</evidence>
<dbReference type="SMART" id="SM00164">
    <property type="entry name" value="TBC"/>
    <property type="match status" value="1"/>
</dbReference>
<dbReference type="PROSITE" id="PS50086">
    <property type="entry name" value="TBC_RABGAP"/>
    <property type="match status" value="1"/>
</dbReference>
<name>M7NPY6_PNEMU</name>
<dbReference type="OrthoDB" id="10264062at2759"/>
<dbReference type="Gene3D" id="1.10.8.270">
    <property type="entry name" value="putative rabgap domain of human tbc1 domain family member 14 like domains"/>
    <property type="match status" value="1"/>
</dbReference>
<dbReference type="eggNOG" id="KOG2197">
    <property type="taxonomic scope" value="Eukaryota"/>
</dbReference>
<evidence type="ECO:0000313" key="5">
    <source>
        <dbReference type="EMBL" id="EMR09176.1"/>
    </source>
</evidence>
<dbReference type="PANTHER" id="PTHR22957:SF502">
    <property type="entry name" value="SMALL G PROTEIN SIGNALING MODULATOR 2-RELATED"/>
    <property type="match status" value="1"/>
</dbReference>
<dbReference type="AlphaFoldDB" id="M7NPY6"/>
<dbReference type="OMA" id="WWREQRG"/>
<accession>M7NPY6</accession>
<protein>
    <recommendedName>
        <fullName evidence="2">GTPase-activating protein GYP7</fullName>
    </recommendedName>
    <alternativeName>
        <fullName evidence="3">GAP for YPT7</fullName>
    </alternativeName>
</protein>
<dbReference type="EMBL" id="AFWA02000011">
    <property type="protein sequence ID" value="EMR09176.1"/>
    <property type="molecule type" value="Genomic_DNA"/>
</dbReference>
<keyword evidence="6" id="KW-1185">Reference proteome</keyword>
<sequence>MCLDIPTNMKNNISQLFNSYEQTKLIFSKSKVHIYKEPFSRKNDFGYVILVEKISKHQLTKPINIENIFLFWIPESFIISSDDYETYRSVEENNYNNNDENEYIISLPLNSHEDIHFISLLKIHSLLIKPPINESIGSITINTHEKSNYLTLFFNDNEYINKNLYNKISLEENIKPFDEEKKILWGGEYLLIRLKSIINIKHLSTEENVYIVNHDSIDTVNIQSIDNNNQEKIQDIKEDTKIETLKKAYKKARWNILERFSLITRFSHEKTKDILNTSFAKNMLLSNFPPQLQKFLNSEQTINIMEEYDAARLYLARWAARIAEDSEKDRHNKIIWSCKDTNTWNKKTLPNNFEMLELNTFENNMKITNDPILEKQWKSWFNNTGKLWKTEKSIKKNIFYKGIHSNIRKEVWCFLLKIYPWDSSEEERKIIFLEKSNRYMQLKQGWQNNKEKQADEVFKDQKHRIEKDVHRTDRKTKSSAETNYHLETMTNILLTYNEYNRDLGYVQGMCDLLSPLYIVIENEVLSFWAFVDFMKRMQYNFSENQSGMRKQLMILDQLIQLIDPKFYTHLENTSSTNFFFFFRMLLVWFKREFEWDDVLRLWEILWTDHITSQFHIFVALAILDKHKEIIIDHLKEFDEVLKYINDLSMTIDLESTLQRAITLFYKFKQIVETIDANFSKDVLSTDHSEKQEHNNAKNNSNYLQNQNEKSPLISNYLRELLNTDSNI</sequence>
<comment type="caution">
    <text evidence="5">The sequence shown here is derived from an EMBL/GenBank/DDBJ whole genome shotgun (WGS) entry which is preliminary data.</text>
</comment>
<dbReference type="STRING" id="1069680.M7NPY6"/>
<dbReference type="FunFam" id="1.10.472.80:FF:000005">
    <property type="entry name" value="TBC1 domain family member 15"/>
    <property type="match status" value="1"/>
</dbReference>
<dbReference type="GO" id="GO:0005096">
    <property type="term" value="F:GTPase activator activity"/>
    <property type="evidence" value="ECO:0007669"/>
    <property type="project" value="UniProtKB-KW"/>
</dbReference>
<dbReference type="SUPFAM" id="SSF47923">
    <property type="entry name" value="Ypt/Rab-GAP domain of gyp1p"/>
    <property type="match status" value="2"/>
</dbReference>
<dbReference type="Gene3D" id="1.10.472.80">
    <property type="entry name" value="Ypt/Rab-GAP domain of gyp1p, domain 3"/>
    <property type="match status" value="1"/>
</dbReference>
<proteinExistence type="predicted"/>
<dbReference type="HOGENOM" id="CLU_004457_0_1_1"/>
<dbReference type="GeneID" id="19896208"/>
<dbReference type="RefSeq" id="XP_007874526.1">
    <property type="nucleotide sequence ID" value="XM_007876335.1"/>
</dbReference>
<organism evidence="5 6">
    <name type="scientific">Pneumocystis murina (strain B123)</name>
    <name type="common">Mouse pneumocystis pneumonia agent</name>
    <name type="synonym">Pneumocystis carinii f. sp. muris</name>
    <dbReference type="NCBI Taxonomy" id="1069680"/>
    <lineage>
        <taxon>Eukaryota</taxon>
        <taxon>Fungi</taxon>
        <taxon>Dikarya</taxon>
        <taxon>Ascomycota</taxon>
        <taxon>Taphrinomycotina</taxon>
        <taxon>Pneumocystomycetes</taxon>
        <taxon>Pneumocystaceae</taxon>
        <taxon>Pneumocystis</taxon>
    </lineage>
</organism>
<dbReference type="VEuPathDB" id="FungiDB:PNEG_02516"/>
<dbReference type="PANTHER" id="PTHR22957">
    <property type="entry name" value="TBC1 DOMAIN FAMILY MEMBER GTPASE-ACTIVATING PROTEIN"/>
    <property type="match status" value="1"/>
</dbReference>
<evidence type="ECO:0000256" key="2">
    <source>
        <dbReference type="ARBA" id="ARBA00072091"/>
    </source>
</evidence>
<dbReference type="GO" id="GO:0005737">
    <property type="term" value="C:cytoplasm"/>
    <property type="evidence" value="ECO:0007669"/>
    <property type="project" value="UniProtKB-ARBA"/>
</dbReference>
<evidence type="ECO:0000259" key="4">
    <source>
        <dbReference type="PROSITE" id="PS50086"/>
    </source>
</evidence>
<keyword evidence="1" id="KW-0343">GTPase activation</keyword>
<gene>
    <name evidence="5" type="ORF">PNEG_02516</name>
</gene>
<reference evidence="6" key="1">
    <citation type="journal article" date="2016" name="Nat. Commun.">
        <title>Genome analysis of three Pneumocystis species reveals adaptation mechanisms to life exclusively in mammalian hosts.</title>
        <authorList>
            <person name="Ma L."/>
            <person name="Chen Z."/>
            <person name="Huang D.W."/>
            <person name="Kutty G."/>
            <person name="Ishihara M."/>
            <person name="Wang H."/>
            <person name="Abouelleil A."/>
            <person name="Bishop L."/>
            <person name="Davey E."/>
            <person name="Deng R."/>
            <person name="Deng X."/>
            <person name="Fan L."/>
            <person name="Fantoni G."/>
            <person name="Fitzgerald M."/>
            <person name="Gogineni E."/>
            <person name="Goldberg J.M."/>
            <person name="Handley G."/>
            <person name="Hu X."/>
            <person name="Huber C."/>
            <person name="Jiao X."/>
            <person name="Jones K."/>
            <person name="Levin J.Z."/>
            <person name="Liu Y."/>
            <person name="Macdonald P."/>
            <person name="Melnikov A."/>
            <person name="Raley C."/>
            <person name="Sassi M."/>
            <person name="Sherman B.T."/>
            <person name="Song X."/>
            <person name="Sykes S."/>
            <person name="Tran B."/>
            <person name="Walsh L."/>
            <person name="Xia Y."/>
            <person name="Yang J."/>
            <person name="Young S."/>
            <person name="Zeng Q."/>
            <person name="Zheng X."/>
            <person name="Stephens R."/>
            <person name="Nusbaum C."/>
            <person name="Birren B.W."/>
            <person name="Azadi P."/>
            <person name="Lempicki R.A."/>
            <person name="Cuomo C.A."/>
            <person name="Kovacs J.A."/>
        </authorList>
    </citation>
    <scope>NUCLEOTIDE SEQUENCE [LARGE SCALE GENOMIC DNA]</scope>
    <source>
        <strain evidence="6">B123</strain>
    </source>
</reference>
<dbReference type="Proteomes" id="UP000011958">
    <property type="component" value="Unassembled WGS sequence"/>
</dbReference>
<dbReference type="Pfam" id="PF00566">
    <property type="entry name" value="RabGAP-TBC"/>
    <property type="match status" value="1"/>
</dbReference>
<dbReference type="InterPro" id="IPR035969">
    <property type="entry name" value="Rab-GAP_TBC_sf"/>
</dbReference>